<dbReference type="GO" id="GO:0009536">
    <property type="term" value="C:plastid"/>
    <property type="evidence" value="ECO:0007669"/>
    <property type="project" value="UniProtKB-SubCell"/>
</dbReference>
<dbReference type="AlphaFoldDB" id="A0A1C9C7U4"/>
<keyword evidence="5" id="KW-0472">Membrane</keyword>
<reference evidence="6" key="1">
    <citation type="journal article" date="2016" name="BMC Biol.">
        <title>Parallel evolution of highly conserved plastid genome architecture in red seaweeds and seed plants.</title>
        <authorList>
            <person name="Lee J."/>
            <person name="Cho C.H."/>
            <person name="Park S.I."/>
            <person name="Choi J.W."/>
            <person name="Song H.S."/>
            <person name="West J.A."/>
            <person name="Bhattacharya D."/>
            <person name="Yoon H.S."/>
        </authorList>
    </citation>
    <scope>NUCLEOTIDE SEQUENCE</scope>
</reference>
<feature type="transmembrane region" description="Helical" evidence="5">
    <location>
        <begin position="14"/>
        <end position="34"/>
    </location>
</feature>
<dbReference type="RefSeq" id="YP_009293759.1">
    <property type="nucleotide sequence ID" value="NC_031144.1"/>
</dbReference>
<keyword evidence="4 6" id="KW-0934">Plastid</keyword>
<comment type="subcellular location">
    <subcellularLocation>
        <location evidence="1">Plastid</location>
    </subcellularLocation>
</comment>
<name>A0A1C9C7U4_RHOPU</name>
<evidence type="ECO:0000256" key="2">
    <source>
        <dbReference type="ARBA" id="ARBA00010985"/>
    </source>
</evidence>
<geneLocation type="plastid" evidence="6"/>
<evidence type="ECO:0000256" key="5">
    <source>
        <dbReference type="SAM" id="Phobius"/>
    </source>
</evidence>
<dbReference type="InterPro" id="IPR008470">
    <property type="entry name" value="Uncharacterised_Ycf33"/>
</dbReference>
<keyword evidence="5" id="KW-1133">Transmembrane helix</keyword>
<evidence type="ECO:0000256" key="1">
    <source>
        <dbReference type="ARBA" id="ARBA00004474"/>
    </source>
</evidence>
<comment type="similarity">
    <text evidence="2">Belongs to the ycf33 family.</text>
</comment>
<evidence type="ECO:0000256" key="4">
    <source>
        <dbReference type="ARBA" id="ARBA00022640"/>
    </source>
</evidence>
<sequence>MNSFWNNINRFPRFLLSVLLGFFLTTFYRIFRLLNNKKSKIIFSTIVALISVCLYKIIKLMTGLE</sequence>
<proteinExistence type="inferred from homology"/>
<dbReference type="EMBL" id="KX284709">
    <property type="protein sequence ID" value="AOM64441.1"/>
    <property type="molecule type" value="Genomic_DNA"/>
</dbReference>
<protein>
    <recommendedName>
        <fullName evidence="3">Uncharacterized protein ycf33</fullName>
    </recommendedName>
</protein>
<accession>A0A1C9C7U4</accession>
<dbReference type="GeneID" id="29069566"/>
<evidence type="ECO:0000313" key="6">
    <source>
        <dbReference type="EMBL" id="AOM64441.1"/>
    </source>
</evidence>
<gene>
    <name evidence="6" type="primary">ycf33</name>
    <name evidence="6" type="ORF">Rhodyp_163</name>
</gene>
<organism evidence="6">
    <name type="scientific">Rhodymenia pseudopalmata</name>
    <name type="common">Red alga</name>
    <dbReference type="NCBI Taxonomy" id="31502"/>
    <lineage>
        <taxon>Eukaryota</taxon>
        <taxon>Rhodophyta</taxon>
        <taxon>Florideophyceae</taxon>
        <taxon>Rhodymeniophycidae</taxon>
        <taxon>Rhodymeniales</taxon>
        <taxon>Rhodymeniaceae</taxon>
        <taxon>Rhodymenia</taxon>
    </lineage>
</organism>
<keyword evidence="5" id="KW-0812">Transmembrane</keyword>
<evidence type="ECO:0000256" key="3">
    <source>
        <dbReference type="ARBA" id="ARBA00021584"/>
    </source>
</evidence>
<dbReference type="Pfam" id="PF05421">
    <property type="entry name" value="DUF751"/>
    <property type="match status" value="1"/>
</dbReference>
<feature type="transmembrane region" description="Helical" evidence="5">
    <location>
        <begin position="41"/>
        <end position="58"/>
    </location>
</feature>